<evidence type="ECO:0000256" key="1">
    <source>
        <dbReference type="PROSITE-ProRule" id="PRU00339"/>
    </source>
</evidence>
<dbReference type="Pfam" id="PF13374">
    <property type="entry name" value="TPR_10"/>
    <property type="match status" value="1"/>
</dbReference>
<dbReference type="STRING" id="216903.SAMN05444371_1420"/>
<dbReference type="AlphaFoldDB" id="A0A1M6PZI2"/>
<evidence type="ECO:0000313" key="3">
    <source>
        <dbReference type="EMBL" id="SHK13276.1"/>
    </source>
</evidence>
<keyword evidence="4" id="KW-1185">Reference proteome</keyword>
<name>A0A1M6PZI2_9FLAO</name>
<reference evidence="4" key="1">
    <citation type="submission" date="2016-11" db="EMBL/GenBank/DDBJ databases">
        <authorList>
            <person name="Varghese N."/>
            <person name="Submissions S."/>
        </authorList>
    </citation>
    <scope>NUCLEOTIDE SEQUENCE [LARGE SCALE GENOMIC DNA]</scope>
    <source>
        <strain evidence="4">DSM 18016</strain>
    </source>
</reference>
<evidence type="ECO:0000256" key="2">
    <source>
        <dbReference type="SAM" id="Phobius"/>
    </source>
</evidence>
<keyword evidence="1" id="KW-0802">TPR repeat</keyword>
<dbReference type="Gene3D" id="3.30.565.10">
    <property type="entry name" value="Histidine kinase-like ATPase, C-terminal domain"/>
    <property type="match status" value="1"/>
</dbReference>
<keyword evidence="2" id="KW-0472">Membrane</keyword>
<dbReference type="SUPFAM" id="SSF55874">
    <property type="entry name" value="ATPase domain of HSP90 chaperone/DNA topoisomerase II/histidine kinase"/>
    <property type="match status" value="1"/>
</dbReference>
<dbReference type="Gene3D" id="1.25.40.10">
    <property type="entry name" value="Tetratricopeptide repeat domain"/>
    <property type="match status" value="1"/>
</dbReference>
<sequence>MQKSIFYFLLMIMFSCSEKESEKKNLPVKEQTNPFYEKAFVLLDQDKQHSAFVYFDKARELFLKRNDSFGAGKSLVNMAIIQECLGDNFGSIETSLAASEFFEEKNPAHFSFLFSNYNNLGVASNNLKNYNDASNFYRKALSFTNDSIDKMMIDNNIAVIFHNQKKYSEAVEIYKKLVDSIGKENKFYPKMLLNYNRSKWFQNPEYNPVSNYHHVIKMSQSNGDNWTTDAAYSYLSVYYLDKNTDSSEYYARKMLRLAKRLKYPSDQLEALQNLIKLTNGKESLQYFDEYSKIQDSVISSQNEAKNQFALIRFESEKAKTENLRLQKEHAMQQYQVNQQKLMIWLMIVVFLMITVVTAFWIKRRRERMILQANNNLQEQHLNFSKKVHDVVANGLYEVISTIENQNEIPKEKILDKLELMYEKSRDLSYSNESETNFNKRISGLVHSFDNDETPIIIIGNEPGFWENIANDKKEDLFQIIRELLVNMRKHSAATQVILRFVQDHQFYEIFYSDNGIGLPENIIEKNGFTNIKSRLKEMYATMDIQNREIGMKISIRWQENSDA</sequence>
<dbReference type="InterPro" id="IPR036890">
    <property type="entry name" value="HATPase_C_sf"/>
</dbReference>
<dbReference type="InterPro" id="IPR019734">
    <property type="entry name" value="TPR_rpt"/>
</dbReference>
<dbReference type="PROSITE" id="PS51257">
    <property type="entry name" value="PROKAR_LIPOPROTEIN"/>
    <property type="match status" value="1"/>
</dbReference>
<keyword evidence="2" id="KW-1133">Transmembrane helix</keyword>
<dbReference type="InterPro" id="IPR011990">
    <property type="entry name" value="TPR-like_helical_dom_sf"/>
</dbReference>
<proteinExistence type="predicted"/>
<accession>A0A1M6PZI2</accession>
<dbReference type="EMBL" id="FRAM01000001">
    <property type="protein sequence ID" value="SHK13276.1"/>
    <property type="molecule type" value="Genomic_DNA"/>
</dbReference>
<feature type="repeat" description="TPR" evidence="1">
    <location>
        <begin position="114"/>
        <end position="147"/>
    </location>
</feature>
<protein>
    <submittedName>
        <fullName evidence="3">Tetratricopeptide repeat-containing protein</fullName>
    </submittedName>
</protein>
<evidence type="ECO:0000313" key="4">
    <source>
        <dbReference type="Proteomes" id="UP000184498"/>
    </source>
</evidence>
<dbReference type="Proteomes" id="UP000184498">
    <property type="component" value="Unassembled WGS sequence"/>
</dbReference>
<keyword evidence="2" id="KW-0812">Transmembrane</keyword>
<gene>
    <name evidence="3" type="ORF">SAMN05444371_1420</name>
</gene>
<dbReference type="SUPFAM" id="SSF48452">
    <property type="entry name" value="TPR-like"/>
    <property type="match status" value="1"/>
</dbReference>
<organism evidence="3 4">
    <name type="scientific">Epilithonimonas mollis</name>
    <dbReference type="NCBI Taxonomy" id="216903"/>
    <lineage>
        <taxon>Bacteria</taxon>
        <taxon>Pseudomonadati</taxon>
        <taxon>Bacteroidota</taxon>
        <taxon>Flavobacteriia</taxon>
        <taxon>Flavobacteriales</taxon>
        <taxon>Weeksellaceae</taxon>
        <taxon>Chryseobacterium group</taxon>
        <taxon>Epilithonimonas</taxon>
    </lineage>
</organism>
<dbReference type="PROSITE" id="PS50005">
    <property type="entry name" value="TPR"/>
    <property type="match status" value="1"/>
</dbReference>
<feature type="transmembrane region" description="Helical" evidence="2">
    <location>
        <begin position="341"/>
        <end position="361"/>
    </location>
</feature>
<dbReference type="Pfam" id="PF13181">
    <property type="entry name" value="TPR_8"/>
    <property type="match status" value="1"/>
</dbReference>
<dbReference type="SMART" id="SM00028">
    <property type="entry name" value="TPR"/>
    <property type="match status" value="3"/>
</dbReference>